<evidence type="ECO:0000256" key="3">
    <source>
        <dbReference type="ARBA" id="ARBA00023125"/>
    </source>
</evidence>
<organism evidence="8 9">
    <name type="scientific">Citrus x changshan-huyou</name>
    <dbReference type="NCBI Taxonomy" id="2935761"/>
    <lineage>
        <taxon>Eukaryota</taxon>
        <taxon>Viridiplantae</taxon>
        <taxon>Streptophyta</taxon>
        <taxon>Embryophyta</taxon>
        <taxon>Tracheophyta</taxon>
        <taxon>Spermatophyta</taxon>
        <taxon>Magnoliopsida</taxon>
        <taxon>eudicotyledons</taxon>
        <taxon>Gunneridae</taxon>
        <taxon>Pentapetalae</taxon>
        <taxon>rosids</taxon>
        <taxon>malvids</taxon>
        <taxon>Sapindales</taxon>
        <taxon>Rutaceae</taxon>
        <taxon>Aurantioideae</taxon>
        <taxon>Citrus</taxon>
    </lineage>
</organism>
<dbReference type="InterPro" id="IPR044837">
    <property type="entry name" value="REM16-like"/>
</dbReference>
<sequence>MAKTNTYEEARKKRLEENSQRLQELGIEKISKTLSQLSKSVKKSPQAQRHLPKFKSESVINIVEPRRSSRARNSVVSYRDDLDIDLPPLRKRSRSNSSSWASYLARPLEEVKMASYEERARALKSAEQLQSSLQSGYPSFIKSMVRSHVYSCFWLGLPNQFCKQNLPKTVTEMVLEDENGREFEAVYIGQKKGLSGGWRAFALHHKLDDGDALVFELVEQKRFKVGALEFSPGSCIVLGPLSIYIIRASSLSSQEHDADAIDNGFTSTAKKTTRRMELDVQPKRKHENEEVSSPQELQWQNMMESGGTKVAEPEEESGSAPKKEKVVSVEEKDKCAQKTPKSLRKKTN</sequence>
<feature type="region of interest" description="Disordered" evidence="6">
    <location>
        <begin position="272"/>
        <end position="348"/>
    </location>
</feature>
<dbReference type="GO" id="GO:0005634">
    <property type="term" value="C:nucleus"/>
    <property type="evidence" value="ECO:0007669"/>
    <property type="project" value="UniProtKB-SubCell"/>
</dbReference>
<gene>
    <name evidence="8" type="ORF">WN944_023021</name>
</gene>
<dbReference type="PROSITE" id="PS50863">
    <property type="entry name" value="B3"/>
    <property type="match status" value="1"/>
</dbReference>
<keyword evidence="4" id="KW-0804">Transcription</keyword>
<feature type="compositionally biased region" description="Basic and acidic residues" evidence="6">
    <location>
        <begin position="274"/>
        <end position="289"/>
    </location>
</feature>
<dbReference type="Gene3D" id="2.40.330.10">
    <property type="entry name" value="DNA-binding pseudobarrel domain"/>
    <property type="match status" value="1"/>
</dbReference>
<evidence type="ECO:0000256" key="2">
    <source>
        <dbReference type="ARBA" id="ARBA00023015"/>
    </source>
</evidence>
<dbReference type="Pfam" id="PF02362">
    <property type="entry name" value="B3"/>
    <property type="match status" value="1"/>
</dbReference>
<evidence type="ECO:0000256" key="4">
    <source>
        <dbReference type="ARBA" id="ARBA00023163"/>
    </source>
</evidence>
<dbReference type="PANTHER" id="PTHR31391">
    <property type="entry name" value="B3 DOMAIN-CONTAINING PROTEIN OS11G0197600-RELATED"/>
    <property type="match status" value="1"/>
</dbReference>
<dbReference type="CDD" id="cd10017">
    <property type="entry name" value="B3_DNA"/>
    <property type="match status" value="1"/>
</dbReference>
<evidence type="ECO:0000256" key="1">
    <source>
        <dbReference type="ARBA" id="ARBA00004123"/>
    </source>
</evidence>
<keyword evidence="2" id="KW-0805">Transcription regulation</keyword>
<feature type="compositionally biased region" description="Polar residues" evidence="6">
    <location>
        <begin position="291"/>
        <end position="303"/>
    </location>
</feature>
<feature type="compositionally biased region" description="Basic and acidic residues" evidence="6">
    <location>
        <begin position="321"/>
        <end position="336"/>
    </location>
</feature>
<comment type="subcellular location">
    <subcellularLocation>
        <location evidence="1">Nucleus</location>
    </subcellularLocation>
</comment>
<name>A0AAP0R0U1_9ROSI</name>
<keyword evidence="9" id="KW-1185">Reference proteome</keyword>
<keyword evidence="3" id="KW-0238">DNA-binding</keyword>
<dbReference type="SMART" id="SM01019">
    <property type="entry name" value="B3"/>
    <property type="match status" value="1"/>
</dbReference>
<evidence type="ECO:0000256" key="6">
    <source>
        <dbReference type="SAM" id="MobiDB-lite"/>
    </source>
</evidence>
<dbReference type="InterPro" id="IPR003340">
    <property type="entry name" value="B3_DNA-bd"/>
</dbReference>
<evidence type="ECO:0000313" key="9">
    <source>
        <dbReference type="Proteomes" id="UP001428341"/>
    </source>
</evidence>
<dbReference type="PANTHER" id="PTHR31391:SF3">
    <property type="entry name" value="B3 DOMAIN-CONTAINING PROTEIN OS05G0481400"/>
    <property type="match status" value="1"/>
</dbReference>
<accession>A0AAP0R0U1</accession>
<feature type="domain" description="TF-B3" evidence="7">
    <location>
        <begin position="140"/>
        <end position="231"/>
    </location>
</feature>
<proteinExistence type="predicted"/>
<comment type="caution">
    <text evidence="8">The sequence shown here is derived from an EMBL/GenBank/DDBJ whole genome shotgun (WGS) entry which is preliminary data.</text>
</comment>
<evidence type="ECO:0000313" key="8">
    <source>
        <dbReference type="EMBL" id="KAK9230054.1"/>
    </source>
</evidence>
<protein>
    <recommendedName>
        <fullName evidence="7">TF-B3 domain-containing protein</fullName>
    </recommendedName>
</protein>
<dbReference type="InterPro" id="IPR015300">
    <property type="entry name" value="DNA-bd_pseudobarrel_sf"/>
</dbReference>
<evidence type="ECO:0000256" key="5">
    <source>
        <dbReference type="ARBA" id="ARBA00023242"/>
    </source>
</evidence>
<dbReference type="EMBL" id="JBCGBO010000001">
    <property type="protein sequence ID" value="KAK9230054.1"/>
    <property type="molecule type" value="Genomic_DNA"/>
</dbReference>
<keyword evidence="5" id="KW-0539">Nucleus</keyword>
<dbReference type="SUPFAM" id="SSF101936">
    <property type="entry name" value="DNA-binding pseudobarrel domain"/>
    <property type="match status" value="1"/>
</dbReference>
<reference evidence="8 9" key="1">
    <citation type="submission" date="2024-05" db="EMBL/GenBank/DDBJ databases">
        <title>Haplotype-resolved chromosome-level genome assembly of Huyou (Citrus changshanensis).</title>
        <authorList>
            <person name="Miao C."/>
            <person name="Chen W."/>
            <person name="Wu Y."/>
            <person name="Wang L."/>
            <person name="Zhao S."/>
            <person name="Grierson D."/>
            <person name="Xu C."/>
            <person name="Chen K."/>
        </authorList>
    </citation>
    <scope>NUCLEOTIDE SEQUENCE [LARGE SCALE GENOMIC DNA]</scope>
    <source>
        <strain evidence="8">01-14</strain>
        <tissue evidence="8">Leaf</tissue>
    </source>
</reference>
<dbReference type="GO" id="GO:0003677">
    <property type="term" value="F:DNA binding"/>
    <property type="evidence" value="ECO:0007669"/>
    <property type="project" value="UniProtKB-KW"/>
</dbReference>
<dbReference type="Proteomes" id="UP001428341">
    <property type="component" value="Unassembled WGS sequence"/>
</dbReference>
<evidence type="ECO:0000259" key="7">
    <source>
        <dbReference type="PROSITE" id="PS50863"/>
    </source>
</evidence>
<dbReference type="AlphaFoldDB" id="A0AAP0R0U1"/>